<accession>A0A1X7AKS3</accession>
<dbReference type="Proteomes" id="UP000196573">
    <property type="component" value="Unassembled WGS sequence"/>
</dbReference>
<evidence type="ECO:0000313" key="2">
    <source>
        <dbReference type="EMBL" id="SMA47566.1"/>
    </source>
</evidence>
<proteinExistence type="predicted"/>
<feature type="compositionally biased region" description="Basic and acidic residues" evidence="1">
    <location>
        <begin position="8"/>
        <end position="22"/>
    </location>
</feature>
<protein>
    <submittedName>
        <fullName evidence="2">Uncharacterized protein</fullName>
    </submittedName>
</protein>
<evidence type="ECO:0000313" key="3">
    <source>
        <dbReference type="Proteomes" id="UP000196573"/>
    </source>
</evidence>
<evidence type="ECO:0000256" key="1">
    <source>
        <dbReference type="SAM" id="MobiDB-lite"/>
    </source>
</evidence>
<name>A0A1X7AKS3_9GAMM</name>
<dbReference type="AlphaFoldDB" id="A0A1X7AKS3"/>
<feature type="region of interest" description="Disordered" evidence="1">
    <location>
        <begin position="1"/>
        <end position="22"/>
    </location>
</feature>
<sequence length="443" mass="50276">MDSTEPPQIKEKPPIKEKADSLKPDRKFAIETNLIAQRLQAIPPRLLLRLVMTEFNTKAQQNSSDRLVPVTDESDNYTLDQTSELNVAKSANLWSGFINLLEFNQQNFDGQVPIPILSEQLLKLWLSTNALLKPKTLADYLHVYPQVLAHNGLEQGFDEELEHNLLRTTPIMHALSREFFTAKHFYSAARLHSTFVSYLSQHKETTANQLGEKLKHHTMVERQRLVSYATDDDPYLNHKYGSTDPAQIWTAEQDFPKELDAEPSSDRFVVHSYPVELILDSMMYLLQMTLTQLIESDSPFAVLADFRLHSEFLLHPLQSDKFPSLNLITSFLTILTNDYPILFRDQPFGHSNFAHLVNPELLASRLDNGATEVYSLVADDQPLPERATLYYPSPGGANTRTTATLLTDDKPLEQAITSALQQHFAPISDQLETLTVSTMEQGQ</sequence>
<reference evidence="2 3" key="1">
    <citation type="submission" date="2017-03" db="EMBL/GenBank/DDBJ databases">
        <authorList>
            <person name="Afonso C.L."/>
            <person name="Miller P.J."/>
            <person name="Scott M.A."/>
            <person name="Spackman E."/>
            <person name="Goraichik I."/>
            <person name="Dimitrov K.M."/>
            <person name="Suarez D.L."/>
            <person name="Swayne D.E."/>
        </authorList>
    </citation>
    <scope>NUCLEOTIDE SEQUENCE [LARGE SCALE GENOMIC DNA]</scope>
    <source>
        <strain evidence="2">SB41UT1</strain>
    </source>
</reference>
<gene>
    <name evidence="2" type="ORF">EHSB41UT_02468</name>
</gene>
<dbReference type="EMBL" id="FWPT01000005">
    <property type="protein sequence ID" value="SMA47566.1"/>
    <property type="molecule type" value="Genomic_DNA"/>
</dbReference>
<keyword evidence="3" id="KW-1185">Reference proteome</keyword>
<organism evidence="2 3">
    <name type="scientific">Parendozoicomonas haliclonae</name>
    <dbReference type="NCBI Taxonomy" id="1960125"/>
    <lineage>
        <taxon>Bacteria</taxon>
        <taxon>Pseudomonadati</taxon>
        <taxon>Pseudomonadota</taxon>
        <taxon>Gammaproteobacteria</taxon>
        <taxon>Oceanospirillales</taxon>
        <taxon>Endozoicomonadaceae</taxon>
        <taxon>Parendozoicomonas</taxon>
    </lineage>
</organism>